<dbReference type="InterPro" id="IPR001353">
    <property type="entry name" value="Proteasome_sua/b"/>
</dbReference>
<comment type="subcellular location">
    <subcellularLocation>
        <location evidence="3">Cytoplasm</location>
    </subcellularLocation>
</comment>
<dbReference type="SUPFAM" id="SSF56235">
    <property type="entry name" value="N-terminal nucleophile aminohydrolases (Ntn hydrolases)"/>
    <property type="match status" value="1"/>
</dbReference>
<dbReference type="Proteomes" id="UP001500784">
    <property type="component" value="Unassembled WGS sequence"/>
</dbReference>
<accession>A0ABN2NUE2</accession>
<gene>
    <name evidence="3 5" type="primary">prcA</name>
    <name evidence="5" type="ORF">GCM10009688_02440</name>
</gene>
<comment type="function">
    <text evidence="3">Component of the proteasome core, a large protease complex with broad specificity involved in protein degradation.</text>
</comment>
<dbReference type="EMBL" id="BAAALV010000001">
    <property type="protein sequence ID" value="GAA1902257.1"/>
    <property type="molecule type" value="Genomic_DNA"/>
</dbReference>
<dbReference type="GO" id="GO:0000502">
    <property type="term" value="C:proteasome complex"/>
    <property type="evidence" value="ECO:0007669"/>
    <property type="project" value="UniProtKB-KW"/>
</dbReference>
<evidence type="ECO:0000256" key="2">
    <source>
        <dbReference type="ARBA" id="ARBA00022942"/>
    </source>
</evidence>
<organism evidence="5 6">
    <name type="scientific">Arthrobacter gandavensis</name>
    <dbReference type="NCBI Taxonomy" id="169960"/>
    <lineage>
        <taxon>Bacteria</taxon>
        <taxon>Bacillati</taxon>
        <taxon>Actinomycetota</taxon>
        <taxon>Actinomycetes</taxon>
        <taxon>Micrococcales</taxon>
        <taxon>Micrococcaceae</taxon>
        <taxon>Arthrobacter</taxon>
    </lineage>
</organism>
<keyword evidence="6" id="KW-1185">Reference proteome</keyword>
<dbReference type="InterPro" id="IPR022296">
    <property type="entry name" value="Proteasome_asu_bac"/>
</dbReference>
<comment type="similarity">
    <text evidence="3 4">Belongs to the peptidase T1A family.</text>
</comment>
<keyword evidence="2 3" id="KW-0647">Proteasome</keyword>
<comment type="subunit">
    <text evidence="3">The 20S proteasome core is composed of 14 alpha and 14 beta subunits that assemble into four stacked heptameric rings, resulting in a barrel-shaped structure. The two inner rings, each composed of seven catalytic beta subunits, are sandwiched by two outer rings, each composed of seven alpha subunits. The catalytic chamber with the active sites is on the inside of the barrel. Has a gated structure, the ends of the cylinder being occluded by the N-termini of the alpha-subunits. Is capped by the proteasome-associated ATPase, ARC.</text>
</comment>
<evidence type="ECO:0000256" key="3">
    <source>
        <dbReference type="HAMAP-Rule" id="MF_00289"/>
    </source>
</evidence>
<evidence type="ECO:0000256" key="1">
    <source>
        <dbReference type="ARBA" id="ARBA00022490"/>
    </source>
</evidence>
<dbReference type="InterPro" id="IPR023332">
    <property type="entry name" value="Proteasome_alpha-type"/>
</dbReference>
<evidence type="ECO:0000256" key="4">
    <source>
        <dbReference type="PROSITE-ProRule" id="PRU00808"/>
    </source>
</evidence>
<comment type="activity regulation">
    <text evidence="3">The formation of the proteasomal ATPase ARC-20S proteasome complex, likely via the docking of the C-termini of ARC into the intersubunit pockets in the alpha-rings, may trigger opening of the gate for substrate entry. Interconversion between the open-gate and close-gate conformations leads to a dynamic regulation of the 20S proteasome proteolysis activity.</text>
</comment>
<reference evidence="5 6" key="1">
    <citation type="journal article" date="2019" name="Int. J. Syst. Evol. Microbiol.">
        <title>The Global Catalogue of Microorganisms (GCM) 10K type strain sequencing project: providing services to taxonomists for standard genome sequencing and annotation.</title>
        <authorList>
            <consortium name="The Broad Institute Genomics Platform"/>
            <consortium name="The Broad Institute Genome Sequencing Center for Infectious Disease"/>
            <person name="Wu L."/>
            <person name="Ma J."/>
        </authorList>
    </citation>
    <scope>NUCLEOTIDE SEQUENCE [LARGE SCALE GENOMIC DNA]</scope>
    <source>
        <strain evidence="5 6">JCM 13316</strain>
    </source>
</reference>
<dbReference type="CDD" id="cd01901">
    <property type="entry name" value="Ntn_hydrolase"/>
    <property type="match status" value="1"/>
</dbReference>
<dbReference type="Gene3D" id="3.60.20.10">
    <property type="entry name" value="Glutamine Phosphoribosylpyrophosphate, subunit 1, domain 1"/>
    <property type="match status" value="1"/>
</dbReference>
<comment type="pathway">
    <text evidence="3">Protein degradation; proteasomal Pup-dependent pathway.</text>
</comment>
<comment type="caution">
    <text evidence="5">The sequence shown here is derived from an EMBL/GenBank/DDBJ whole genome shotgun (WGS) entry which is preliminary data.</text>
</comment>
<name>A0ABN2NUE2_9MICC</name>
<evidence type="ECO:0000313" key="5">
    <source>
        <dbReference type="EMBL" id="GAA1902257.1"/>
    </source>
</evidence>
<evidence type="ECO:0000313" key="6">
    <source>
        <dbReference type="Proteomes" id="UP001500784"/>
    </source>
</evidence>
<sequence>MTQQFYVSPEQLMKDRADFARKGIARGRSVVVLTCRDGIAFVAENPSPSLHKLGEIYDRIGFAAVGKYNEFESLRQAGVRYADVRGYSYAREDVSARGLASVYAQSLGSVFTAEGKPFEVELAVAEVGREPYADHLYRLTYDGSIADESNYVVMGGQAEIVNDSLARTWSPDTTFNEAIQVAVRALAATRRPPEVAAGQAGQTVDAAAQDPAQGTEVLGAGLLEVAVLDRDPLSTRGTVRAFRRIGTVELDRLLSSAEGD</sequence>
<protein>
    <recommendedName>
        <fullName evidence="3">Proteasome subunit alpha</fullName>
    </recommendedName>
    <alternativeName>
        <fullName evidence="3">20S proteasome alpha subunit</fullName>
    </alternativeName>
    <alternativeName>
        <fullName evidence="3">Proteasome core protein PrcA</fullName>
    </alternativeName>
</protein>
<dbReference type="NCBIfam" id="TIGR03691">
    <property type="entry name" value="20S_bact_alpha"/>
    <property type="match status" value="1"/>
</dbReference>
<dbReference type="PROSITE" id="PS51475">
    <property type="entry name" value="PROTEASOME_ALPHA_2"/>
    <property type="match status" value="1"/>
</dbReference>
<keyword evidence="1 3" id="KW-0963">Cytoplasm</keyword>
<dbReference type="HAMAP" id="MF_00289_B">
    <property type="entry name" value="Proteasome_A_B"/>
    <property type="match status" value="1"/>
</dbReference>
<dbReference type="Pfam" id="PF00227">
    <property type="entry name" value="Proteasome"/>
    <property type="match status" value="1"/>
</dbReference>
<dbReference type="InterPro" id="IPR029055">
    <property type="entry name" value="Ntn_hydrolases_N"/>
</dbReference>
<proteinExistence type="inferred from homology"/>
<dbReference type="RefSeq" id="WP_152227928.1">
    <property type="nucleotide sequence ID" value="NZ_BAAALV010000001.1"/>
</dbReference>